<evidence type="ECO:0000256" key="10">
    <source>
        <dbReference type="ARBA" id="ARBA00023012"/>
    </source>
</evidence>
<gene>
    <name evidence="15" type="ORF">E0485_11700</name>
</gene>
<dbReference type="GO" id="GO:0005886">
    <property type="term" value="C:plasma membrane"/>
    <property type="evidence" value="ECO:0007669"/>
    <property type="project" value="UniProtKB-SubCell"/>
</dbReference>
<comment type="caution">
    <text evidence="15">The sequence shown here is derived from an EMBL/GenBank/DDBJ whole genome shotgun (WGS) entry which is preliminary data.</text>
</comment>
<proteinExistence type="predicted"/>
<dbReference type="EC" id="2.7.13.3" evidence="3"/>
<keyword evidence="8 15" id="KW-0418">Kinase</keyword>
<keyword evidence="9" id="KW-0067">ATP-binding</keyword>
<protein>
    <recommendedName>
        <fullName evidence="3">histidine kinase</fullName>
        <ecNumber evidence="3">2.7.13.3</ecNumber>
    </recommendedName>
</protein>
<sequence>MKSWLDKSLKRKLLLLLLIAVVLPQLVTGVVSYRMASSVTEEKEKLSGMNTLKQINDKIDFVIRDVESMSIFLIGQKDIQTYLSNDYEDANSWYLNTGFLSNLAFTKKYISNITLTSLKNYSPLSNTTIFESGLTALLENNEKANDKWWTPLYENMTADGLKRVISLVRPIRSLNTFKPLGRLSISIDENEIRGYLTNSGWESKGYVVLIDEHNRILSSANQEWLNKSIEELLPGLGPMDGKSGSFAYRHGEVENTILYSEISKLGWKLIGVIPMEIYTAQNQYVLGVTAVAVGISLVFSIIVVIFFILWVTRPLTVLSRTMKDINPDEALPTYVVKSKDEVGLLLHSFNKLSDRIQRLKVQVQMNEALKKEADIMALQAQINPHFLYNTLSSIHWMALMSKEKQIAEMVGALSDFLRFSLNKGEEFCPVQQEVAHARNYSYIMSIRFQEKFDVVFYIDPELNSKRILKLLLQPLIENSIMHGIQKKKEFAHVYVHGKLHGQTMIFVVEDTGIGIEPDQLQKIHRQLSEMDTDEVKEGRAGYGLRNVHKRLLLHYGNDTGLVIESEAGVGTRISFTIPLMEDAT</sequence>
<evidence type="ECO:0000256" key="1">
    <source>
        <dbReference type="ARBA" id="ARBA00000085"/>
    </source>
</evidence>
<dbReference type="OrthoDB" id="9776552at2"/>
<keyword evidence="12" id="KW-0812">Transmembrane</keyword>
<comment type="catalytic activity">
    <reaction evidence="1">
        <text>ATP + protein L-histidine = ADP + protein N-phospho-L-histidine.</text>
        <dbReference type="EC" id="2.7.13.3"/>
    </reaction>
</comment>
<dbReference type="CDD" id="cd06225">
    <property type="entry name" value="HAMP"/>
    <property type="match status" value="1"/>
</dbReference>
<evidence type="ECO:0000256" key="12">
    <source>
        <dbReference type="SAM" id="Phobius"/>
    </source>
</evidence>
<evidence type="ECO:0000256" key="11">
    <source>
        <dbReference type="ARBA" id="ARBA00023136"/>
    </source>
</evidence>
<dbReference type="InterPro" id="IPR004358">
    <property type="entry name" value="Sig_transdc_His_kin-like_C"/>
</dbReference>
<dbReference type="PANTHER" id="PTHR34220:SF7">
    <property type="entry name" value="SENSOR HISTIDINE KINASE YPDA"/>
    <property type="match status" value="1"/>
</dbReference>
<evidence type="ECO:0000256" key="3">
    <source>
        <dbReference type="ARBA" id="ARBA00012438"/>
    </source>
</evidence>
<reference evidence="15 16" key="1">
    <citation type="submission" date="2019-03" db="EMBL/GenBank/DDBJ databases">
        <authorList>
            <person name="Kim M.K.M."/>
        </authorList>
    </citation>
    <scope>NUCLEOTIDE SEQUENCE [LARGE SCALE GENOMIC DNA]</scope>
    <source>
        <strain evidence="15 16">18JY21-1</strain>
    </source>
</reference>
<evidence type="ECO:0000256" key="8">
    <source>
        <dbReference type="ARBA" id="ARBA00022777"/>
    </source>
</evidence>
<evidence type="ECO:0000313" key="16">
    <source>
        <dbReference type="Proteomes" id="UP000295418"/>
    </source>
</evidence>
<keyword evidence="11 12" id="KW-0472">Membrane</keyword>
<accession>A0A4R4EFV8</accession>
<dbReference type="SMART" id="SM00387">
    <property type="entry name" value="HATPase_c"/>
    <property type="match status" value="1"/>
</dbReference>
<dbReference type="Gene3D" id="6.10.340.10">
    <property type="match status" value="1"/>
</dbReference>
<dbReference type="InterPro" id="IPR005467">
    <property type="entry name" value="His_kinase_dom"/>
</dbReference>
<dbReference type="InterPro" id="IPR050640">
    <property type="entry name" value="Bact_2-comp_sensor_kinase"/>
</dbReference>
<keyword evidence="16" id="KW-1185">Reference proteome</keyword>
<evidence type="ECO:0000256" key="5">
    <source>
        <dbReference type="ARBA" id="ARBA00022553"/>
    </source>
</evidence>
<dbReference type="Gene3D" id="3.30.450.20">
    <property type="entry name" value="PAS domain"/>
    <property type="match status" value="2"/>
</dbReference>
<dbReference type="EMBL" id="SKFG01000010">
    <property type="protein sequence ID" value="TCZ77121.1"/>
    <property type="molecule type" value="Genomic_DNA"/>
</dbReference>
<comment type="subcellular location">
    <subcellularLocation>
        <location evidence="2">Cell membrane</location>
        <topology evidence="2">Multi-pass membrane protein</topology>
    </subcellularLocation>
</comment>
<evidence type="ECO:0000256" key="2">
    <source>
        <dbReference type="ARBA" id="ARBA00004651"/>
    </source>
</evidence>
<dbReference type="Proteomes" id="UP000295418">
    <property type="component" value="Unassembled WGS sequence"/>
</dbReference>
<dbReference type="InterPro" id="IPR003660">
    <property type="entry name" value="HAMP_dom"/>
</dbReference>
<dbReference type="AlphaFoldDB" id="A0A4R4EFV8"/>
<dbReference type="GO" id="GO:0005524">
    <property type="term" value="F:ATP binding"/>
    <property type="evidence" value="ECO:0007669"/>
    <property type="project" value="UniProtKB-KW"/>
</dbReference>
<keyword evidence="6" id="KW-0808">Transferase</keyword>
<feature type="transmembrane region" description="Helical" evidence="12">
    <location>
        <begin position="284"/>
        <end position="312"/>
    </location>
</feature>
<dbReference type="PRINTS" id="PR00344">
    <property type="entry name" value="BCTRLSENSOR"/>
</dbReference>
<keyword evidence="10" id="KW-0902">Two-component regulatory system</keyword>
<evidence type="ECO:0000313" key="15">
    <source>
        <dbReference type="EMBL" id="TCZ77121.1"/>
    </source>
</evidence>
<dbReference type="PROSITE" id="PS50109">
    <property type="entry name" value="HIS_KIN"/>
    <property type="match status" value="1"/>
</dbReference>
<dbReference type="SUPFAM" id="SSF55874">
    <property type="entry name" value="ATPase domain of HSP90 chaperone/DNA topoisomerase II/histidine kinase"/>
    <property type="match status" value="1"/>
</dbReference>
<dbReference type="InterPro" id="IPR036890">
    <property type="entry name" value="HATPase_C_sf"/>
</dbReference>
<dbReference type="InterPro" id="IPR003594">
    <property type="entry name" value="HATPase_dom"/>
</dbReference>
<keyword evidence="5" id="KW-0597">Phosphoprotein</keyword>
<evidence type="ECO:0000256" key="7">
    <source>
        <dbReference type="ARBA" id="ARBA00022741"/>
    </source>
</evidence>
<dbReference type="Pfam" id="PF00672">
    <property type="entry name" value="HAMP"/>
    <property type="match status" value="1"/>
</dbReference>
<dbReference type="PROSITE" id="PS50885">
    <property type="entry name" value="HAMP"/>
    <property type="match status" value="1"/>
</dbReference>
<evidence type="ECO:0000256" key="9">
    <source>
        <dbReference type="ARBA" id="ARBA00022840"/>
    </source>
</evidence>
<keyword evidence="7" id="KW-0547">Nucleotide-binding</keyword>
<dbReference type="GO" id="GO:0000155">
    <property type="term" value="F:phosphorelay sensor kinase activity"/>
    <property type="evidence" value="ECO:0007669"/>
    <property type="project" value="InterPro"/>
</dbReference>
<dbReference type="Pfam" id="PF06580">
    <property type="entry name" value="His_kinase"/>
    <property type="match status" value="1"/>
</dbReference>
<dbReference type="InterPro" id="IPR010559">
    <property type="entry name" value="Sig_transdc_His_kin_internal"/>
</dbReference>
<organism evidence="15 16">
    <name type="scientific">Paenibacillus albiflavus</name>
    <dbReference type="NCBI Taxonomy" id="2545760"/>
    <lineage>
        <taxon>Bacteria</taxon>
        <taxon>Bacillati</taxon>
        <taxon>Bacillota</taxon>
        <taxon>Bacilli</taxon>
        <taxon>Bacillales</taxon>
        <taxon>Paenibacillaceae</taxon>
        <taxon>Paenibacillus</taxon>
    </lineage>
</organism>
<keyword evidence="4" id="KW-1003">Cell membrane</keyword>
<name>A0A4R4EFV8_9BACL</name>
<dbReference type="Gene3D" id="3.30.565.10">
    <property type="entry name" value="Histidine kinase-like ATPase, C-terminal domain"/>
    <property type="match status" value="1"/>
</dbReference>
<evidence type="ECO:0000256" key="6">
    <source>
        <dbReference type="ARBA" id="ARBA00022679"/>
    </source>
</evidence>
<evidence type="ECO:0000256" key="4">
    <source>
        <dbReference type="ARBA" id="ARBA00022475"/>
    </source>
</evidence>
<evidence type="ECO:0000259" key="13">
    <source>
        <dbReference type="PROSITE" id="PS50109"/>
    </source>
</evidence>
<feature type="domain" description="Histidine kinase" evidence="13">
    <location>
        <begin position="468"/>
        <end position="581"/>
    </location>
</feature>
<dbReference type="RefSeq" id="WP_132418221.1">
    <property type="nucleotide sequence ID" value="NZ_SKFG01000010.1"/>
</dbReference>
<evidence type="ECO:0000259" key="14">
    <source>
        <dbReference type="PROSITE" id="PS50885"/>
    </source>
</evidence>
<keyword evidence="12" id="KW-1133">Transmembrane helix</keyword>
<dbReference type="SUPFAM" id="SSF158472">
    <property type="entry name" value="HAMP domain-like"/>
    <property type="match status" value="1"/>
</dbReference>
<feature type="domain" description="HAMP" evidence="14">
    <location>
        <begin position="309"/>
        <end position="361"/>
    </location>
</feature>
<dbReference type="PANTHER" id="PTHR34220">
    <property type="entry name" value="SENSOR HISTIDINE KINASE YPDA"/>
    <property type="match status" value="1"/>
</dbReference>
<dbReference type="Pfam" id="PF02518">
    <property type="entry name" value="HATPase_c"/>
    <property type="match status" value="1"/>
</dbReference>